<evidence type="ECO:0000313" key="3">
    <source>
        <dbReference type="Proteomes" id="UP000723714"/>
    </source>
</evidence>
<keyword evidence="3" id="KW-1185">Reference proteome</keyword>
<evidence type="ECO:0000313" key="2">
    <source>
        <dbReference type="EMBL" id="MBU3876262.1"/>
    </source>
</evidence>
<dbReference type="Proteomes" id="UP000723714">
    <property type="component" value="Unassembled WGS sequence"/>
</dbReference>
<feature type="region of interest" description="Disordered" evidence="1">
    <location>
        <begin position="169"/>
        <end position="222"/>
    </location>
</feature>
<evidence type="ECO:0000256" key="1">
    <source>
        <dbReference type="SAM" id="MobiDB-lite"/>
    </source>
</evidence>
<accession>A0ABS6D3U7</accession>
<comment type="caution">
    <text evidence="2">The sequence shown here is derived from an EMBL/GenBank/DDBJ whole genome shotgun (WGS) entry which is preliminary data.</text>
</comment>
<name>A0ABS6D3U7_9FIRM</name>
<reference evidence="2 3" key="1">
    <citation type="submission" date="2021-06" db="EMBL/GenBank/DDBJ databases">
        <title>Faecalicatena sp. nov. isolated from porcine feces.</title>
        <authorList>
            <person name="Oh B.S."/>
            <person name="Lee J.H."/>
        </authorList>
    </citation>
    <scope>NUCLEOTIDE SEQUENCE [LARGE SCALE GENOMIC DNA]</scope>
    <source>
        <strain evidence="2 3">AGMB00832</strain>
    </source>
</reference>
<organism evidence="2 3">
    <name type="scientific">Faecalicatena faecalis</name>
    <dbReference type="NCBI Taxonomy" id="2726362"/>
    <lineage>
        <taxon>Bacteria</taxon>
        <taxon>Bacillati</taxon>
        <taxon>Bacillota</taxon>
        <taxon>Clostridia</taxon>
        <taxon>Lachnospirales</taxon>
        <taxon>Lachnospiraceae</taxon>
        <taxon>Faecalicatena</taxon>
    </lineage>
</organism>
<feature type="compositionally biased region" description="Basic and acidic residues" evidence="1">
    <location>
        <begin position="173"/>
        <end position="191"/>
    </location>
</feature>
<proteinExistence type="predicted"/>
<feature type="compositionally biased region" description="Polar residues" evidence="1">
    <location>
        <begin position="192"/>
        <end position="212"/>
    </location>
</feature>
<protein>
    <submittedName>
        <fullName evidence="2">Uncharacterized protein</fullName>
    </submittedName>
</protein>
<sequence>MEKQPPRPMTPFDELVNPPQLHMMKLFLPYTPASNQRFLGVFIKFLELKEAISFFQTIGNDLHTQAFQSEAPPSFLEIMQEVRPYMPAKESETIDTLLNLMNIMEMAQMFQGNSDLHFDGPEGAEKNNGMGGLSGLFSGDFNPMDMMMGMLTEEQQNMFQMYSNMFANGMDTDGERNDSMDSPDSNDHNMSSHDTSPNDSSTDSWNSGNDTDFNWKGNDNYE</sequence>
<dbReference type="EMBL" id="JABACJ020000008">
    <property type="protein sequence ID" value="MBU3876262.1"/>
    <property type="molecule type" value="Genomic_DNA"/>
</dbReference>
<gene>
    <name evidence="2" type="ORF">HGO97_010600</name>
</gene>